<evidence type="ECO:0000256" key="1">
    <source>
        <dbReference type="ARBA" id="ARBA00011073"/>
    </source>
</evidence>
<name>A0A4D7K8F0_9BACT</name>
<dbReference type="Proteomes" id="UP000298616">
    <property type="component" value="Chromosome"/>
</dbReference>
<dbReference type="InterPro" id="IPR026444">
    <property type="entry name" value="Secre_tail"/>
</dbReference>
<accession>A0A4D7K8F0</accession>
<proteinExistence type="inferred from homology"/>
<dbReference type="AlphaFoldDB" id="A0A4D7K8F0"/>
<dbReference type="Gene3D" id="3.40.50.200">
    <property type="entry name" value="Peptidase S8/S53 domain"/>
    <property type="match status" value="1"/>
</dbReference>
<dbReference type="InterPro" id="IPR051048">
    <property type="entry name" value="Peptidase_S8/S53_subtilisin"/>
</dbReference>
<protein>
    <recommendedName>
        <fullName evidence="2">Peptidase S8/S53 domain-containing protein</fullName>
    </recommendedName>
</protein>
<dbReference type="GO" id="GO:0004252">
    <property type="term" value="F:serine-type endopeptidase activity"/>
    <property type="evidence" value="ECO:0007669"/>
    <property type="project" value="InterPro"/>
</dbReference>
<evidence type="ECO:0000259" key="2">
    <source>
        <dbReference type="Pfam" id="PF00082"/>
    </source>
</evidence>
<gene>
    <name evidence="3" type="ORF">DCC35_12770</name>
</gene>
<reference evidence="3 4" key="1">
    <citation type="submission" date="2018-04" db="EMBL/GenBank/DDBJ databases">
        <title>Complete genome uncultured novel isolate.</title>
        <authorList>
            <person name="Merlino G."/>
        </authorList>
    </citation>
    <scope>NUCLEOTIDE SEQUENCE [LARGE SCALE GENOMIC DNA]</scope>
    <source>
        <strain evidence="4">R1DC9</strain>
    </source>
</reference>
<dbReference type="Pfam" id="PF00082">
    <property type="entry name" value="Peptidase_S8"/>
    <property type="match status" value="1"/>
</dbReference>
<dbReference type="GO" id="GO:0006508">
    <property type="term" value="P:proteolysis"/>
    <property type="evidence" value="ECO:0007669"/>
    <property type="project" value="InterPro"/>
</dbReference>
<dbReference type="NCBIfam" id="TIGR04183">
    <property type="entry name" value="Por_Secre_tail"/>
    <property type="match status" value="1"/>
</dbReference>
<dbReference type="PANTHER" id="PTHR43399">
    <property type="entry name" value="SUBTILISIN-RELATED"/>
    <property type="match status" value="1"/>
</dbReference>
<dbReference type="Gene3D" id="2.60.120.380">
    <property type="match status" value="1"/>
</dbReference>
<dbReference type="PANTHER" id="PTHR43399:SF4">
    <property type="entry name" value="CELL WALL-ASSOCIATED PROTEASE"/>
    <property type="match status" value="1"/>
</dbReference>
<evidence type="ECO:0000313" key="4">
    <source>
        <dbReference type="Proteomes" id="UP000298616"/>
    </source>
</evidence>
<dbReference type="InterPro" id="IPR008979">
    <property type="entry name" value="Galactose-bd-like_sf"/>
</dbReference>
<comment type="similarity">
    <text evidence="1">Belongs to the peptidase S8 family.</text>
</comment>
<keyword evidence="4" id="KW-1185">Reference proteome</keyword>
<evidence type="ECO:0000313" key="3">
    <source>
        <dbReference type="EMBL" id="QCK15558.1"/>
    </source>
</evidence>
<feature type="domain" description="Peptidase S8/S53" evidence="2">
    <location>
        <begin position="39"/>
        <end position="285"/>
    </location>
</feature>
<dbReference type="SUPFAM" id="SSF49785">
    <property type="entry name" value="Galactose-binding domain-like"/>
    <property type="match status" value="1"/>
</dbReference>
<dbReference type="RefSeq" id="WP_246070244.1">
    <property type="nucleotide sequence ID" value="NZ_CP028923.1"/>
</dbReference>
<dbReference type="KEGG" id="fpf:DCC35_12770"/>
<dbReference type="SUPFAM" id="SSF52743">
    <property type="entry name" value="Subtilisin-like"/>
    <property type="match status" value="1"/>
</dbReference>
<sequence>MFYVGLESTKPEVETPVIDLNLRPNLVNTLHQKYPDLTGKGLTLAIHEEKFDINDIDFSNRVIEYEGASNQISRHATEMTTIAAGEGNSFITGRGVAKGTALVSSDFSDIIPDPASFYVDYNVSVQNHSFGTEIENFYGAFAAEYDKNVNNINTLIHVFSSGNNGFDSATEGIYEGISGIANLTGNYKQAKNVLTIGSADTVFNFPEFVSRGPAYDGRIKPELVTYSNVGSSNSTALLSGVCILIQQRFLQKFNELPSFSSVKSILMASAEDIGIPGPDYHSGYGNVNAYEAIKIVENENIHVDSLSDNEIRTFQLEIPANVNTIRVALSWIDVPANPGDYKALVNDLDIVIEGPDGALYYPGVPDPTPGSEILERNVSTGVDTLNNGELVSINNPEPGIYSVKVSGDLLVGDQQIYSVAWQMEDKDMFEWNAPMKDENMPYNGESASYFRWNSTLDDSQGQLIVKWNDGTETLIENDLDIKKGYYRWVPPDTLASVMAVVRINGIDYPSDNFVISSPLRPIVSVNCNDSLLIEWKPVPGSDNYEVLTFDPLLHKYRSTTITADTFAVIQSNDDNNIFRVFPRFNNYTGISGQAINTQSQISSCFLNSFFATRNNDLNGIDLTVFLGSVYSINKIRFFRIGAEDELINELGKEQLLSRILTINDLDPVEGINNYYARILFDNGQVIDSEIASEYYINEKPVMVFPNPATEGDEVKIFTRAFSEKHIFSLISTSGKILFERELFPERDFLRINSVPQGIYLYRVTGSEFNMTGKLIIY</sequence>
<organism evidence="3 4">
    <name type="scientific">Mangrovivirga cuniculi</name>
    <dbReference type="NCBI Taxonomy" id="2715131"/>
    <lineage>
        <taxon>Bacteria</taxon>
        <taxon>Pseudomonadati</taxon>
        <taxon>Bacteroidota</taxon>
        <taxon>Cytophagia</taxon>
        <taxon>Cytophagales</taxon>
        <taxon>Mangrovivirgaceae</taxon>
        <taxon>Mangrovivirga</taxon>
    </lineage>
</organism>
<dbReference type="EMBL" id="CP028923">
    <property type="protein sequence ID" value="QCK15558.1"/>
    <property type="molecule type" value="Genomic_DNA"/>
</dbReference>
<dbReference type="InterPro" id="IPR000209">
    <property type="entry name" value="Peptidase_S8/S53_dom"/>
</dbReference>
<dbReference type="InterPro" id="IPR036852">
    <property type="entry name" value="Peptidase_S8/S53_dom_sf"/>
</dbReference>